<keyword evidence="6 11" id="KW-0378">Hydrolase</keyword>
<feature type="region of interest" description="Disordered" evidence="8">
    <location>
        <begin position="1370"/>
        <end position="1440"/>
    </location>
</feature>
<feature type="region of interest" description="Disordered" evidence="8">
    <location>
        <begin position="1"/>
        <end position="20"/>
    </location>
</feature>
<feature type="compositionally biased region" description="Basic and acidic residues" evidence="8">
    <location>
        <begin position="1268"/>
        <end position="1281"/>
    </location>
</feature>
<dbReference type="InterPro" id="IPR016197">
    <property type="entry name" value="Chromo-like_dom_sf"/>
</dbReference>
<evidence type="ECO:0000256" key="4">
    <source>
        <dbReference type="ARBA" id="ARBA00022670"/>
    </source>
</evidence>
<feature type="region of interest" description="Disordered" evidence="8">
    <location>
        <begin position="148"/>
        <end position="170"/>
    </location>
</feature>
<dbReference type="Gene3D" id="2.30.30.140">
    <property type="match status" value="1"/>
</dbReference>
<dbReference type="InterPro" id="IPR028889">
    <property type="entry name" value="USP"/>
</dbReference>
<dbReference type="GO" id="GO:0005509">
    <property type="term" value="F:calcium ion binding"/>
    <property type="evidence" value="ECO:0007669"/>
    <property type="project" value="InterPro"/>
</dbReference>
<dbReference type="Gene3D" id="3.90.70.10">
    <property type="entry name" value="Cysteine proteinases"/>
    <property type="match status" value="1"/>
</dbReference>
<evidence type="ECO:0000256" key="2">
    <source>
        <dbReference type="ARBA" id="ARBA00009085"/>
    </source>
</evidence>
<dbReference type="InterPro" id="IPR002048">
    <property type="entry name" value="EF_hand_dom"/>
</dbReference>
<dbReference type="InterPro" id="IPR050164">
    <property type="entry name" value="Peptidase_C19"/>
</dbReference>
<comment type="catalytic activity">
    <reaction evidence="1">
        <text>Thiol-dependent hydrolysis of ester, thioester, amide, peptide and isopeptide bonds formed by the C-terminal Gly of ubiquitin (a 76-residue protein attached to proteins as an intracellular targeting signal).</text>
        <dbReference type="EC" id="3.4.19.12"/>
    </reaction>
</comment>
<keyword evidence="4" id="KW-0645">Protease</keyword>
<dbReference type="InterPro" id="IPR018200">
    <property type="entry name" value="USP_CS"/>
</dbReference>
<evidence type="ECO:0000256" key="5">
    <source>
        <dbReference type="ARBA" id="ARBA00022786"/>
    </source>
</evidence>
<dbReference type="InterPro" id="IPR001394">
    <property type="entry name" value="Peptidase_C19_UCH"/>
</dbReference>
<reference evidence="11 12" key="1">
    <citation type="journal article" date="2013" name="Curr. Biol.">
        <title>The Genome of the Foraminiferan Reticulomyxa filosa.</title>
        <authorList>
            <person name="Glockner G."/>
            <person name="Hulsmann N."/>
            <person name="Schleicher M."/>
            <person name="Noegel A.A."/>
            <person name="Eichinger L."/>
            <person name="Gallinger C."/>
            <person name="Pawlowski J."/>
            <person name="Sierra R."/>
            <person name="Euteneuer U."/>
            <person name="Pillet L."/>
            <person name="Moustafa A."/>
            <person name="Platzer M."/>
            <person name="Groth M."/>
            <person name="Szafranski K."/>
            <person name="Schliwa M."/>
        </authorList>
    </citation>
    <scope>NUCLEOTIDE SEQUENCE [LARGE SCALE GENOMIC DNA]</scope>
</reference>
<dbReference type="OMA" id="YDYEREC"/>
<name>X6MR44_RETFI</name>
<keyword evidence="5" id="KW-0833">Ubl conjugation pathway</keyword>
<dbReference type="PANTHER" id="PTHR24006">
    <property type="entry name" value="UBIQUITIN CARBOXYL-TERMINAL HYDROLASE"/>
    <property type="match status" value="1"/>
</dbReference>
<proteinExistence type="inferred from homology"/>
<evidence type="ECO:0000256" key="3">
    <source>
        <dbReference type="ARBA" id="ARBA00012759"/>
    </source>
</evidence>
<evidence type="ECO:0000259" key="10">
    <source>
        <dbReference type="PROSITE" id="PS50235"/>
    </source>
</evidence>
<dbReference type="InterPro" id="IPR056850">
    <property type="entry name" value="ARM_UBP34_24_USP9X_Y"/>
</dbReference>
<dbReference type="CDD" id="cd20104">
    <property type="entry name" value="MBT_PHF20L1-like"/>
    <property type="match status" value="1"/>
</dbReference>
<dbReference type="EMBL" id="ASPP01018540">
    <property type="protein sequence ID" value="ETO16136.1"/>
    <property type="molecule type" value="Genomic_DNA"/>
</dbReference>
<evidence type="ECO:0000256" key="8">
    <source>
        <dbReference type="SAM" id="MobiDB-lite"/>
    </source>
</evidence>
<comment type="caution">
    <text evidence="11">The sequence shown here is derived from an EMBL/GenBank/DDBJ whole genome shotgun (WGS) entry which is preliminary data.</text>
</comment>
<evidence type="ECO:0000256" key="6">
    <source>
        <dbReference type="ARBA" id="ARBA00022801"/>
    </source>
</evidence>
<dbReference type="PROSITE" id="PS50235">
    <property type="entry name" value="USP_3"/>
    <property type="match status" value="1"/>
</dbReference>
<dbReference type="GO" id="GO:0004843">
    <property type="term" value="F:cysteine-type deubiquitinase activity"/>
    <property type="evidence" value="ECO:0007669"/>
    <property type="project" value="UniProtKB-EC"/>
</dbReference>
<dbReference type="EC" id="3.4.19.12" evidence="3"/>
<evidence type="ECO:0000313" key="12">
    <source>
        <dbReference type="Proteomes" id="UP000023152"/>
    </source>
</evidence>
<dbReference type="Gene3D" id="1.10.238.10">
    <property type="entry name" value="EF-hand"/>
    <property type="match status" value="1"/>
</dbReference>
<dbReference type="PROSITE" id="PS50222">
    <property type="entry name" value="EF_HAND_2"/>
    <property type="match status" value="1"/>
</dbReference>
<dbReference type="PROSITE" id="PS00972">
    <property type="entry name" value="USP_1"/>
    <property type="match status" value="1"/>
</dbReference>
<evidence type="ECO:0000259" key="9">
    <source>
        <dbReference type="PROSITE" id="PS50222"/>
    </source>
</evidence>
<protein>
    <recommendedName>
        <fullName evidence="3">ubiquitinyl hydrolase 1</fullName>
        <ecNumber evidence="3">3.4.19.12</ecNumber>
    </recommendedName>
</protein>
<dbReference type="PROSITE" id="PS00973">
    <property type="entry name" value="USP_2"/>
    <property type="match status" value="1"/>
</dbReference>
<dbReference type="PANTHER" id="PTHR24006:SF827">
    <property type="entry name" value="UBIQUITIN CARBOXYL-TERMINAL HYDROLASE 34"/>
    <property type="match status" value="1"/>
</dbReference>
<evidence type="ECO:0000256" key="1">
    <source>
        <dbReference type="ARBA" id="ARBA00000707"/>
    </source>
</evidence>
<feature type="region of interest" description="Disordered" evidence="8">
    <location>
        <begin position="1264"/>
        <end position="1306"/>
    </location>
</feature>
<dbReference type="SUPFAM" id="SSF48371">
    <property type="entry name" value="ARM repeat"/>
    <property type="match status" value="2"/>
</dbReference>
<dbReference type="InterPro" id="IPR016024">
    <property type="entry name" value="ARM-type_fold"/>
</dbReference>
<dbReference type="Proteomes" id="UP000023152">
    <property type="component" value="Unassembled WGS sequence"/>
</dbReference>
<feature type="domain" description="EF-hand" evidence="9">
    <location>
        <begin position="965"/>
        <end position="1000"/>
    </location>
</feature>
<keyword evidence="7" id="KW-0788">Thiol protease</keyword>
<dbReference type="GO" id="GO:0016579">
    <property type="term" value="P:protein deubiquitination"/>
    <property type="evidence" value="ECO:0007669"/>
    <property type="project" value="InterPro"/>
</dbReference>
<feature type="compositionally biased region" description="Basic and acidic residues" evidence="8">
    <location>
        <begin position="1384"/>
        <end position="1437"/>
    </location>
</feature>
<dbReference type="GO" id="GO:0005829">
    <property type="term" value="C:cytosol"/>
    <property type="evidence" value="ECO:0007669"/>
    <property type="project" value="TreeGrafter"/>
</dbReference>
<feature type="region of interest" description="Disordered" evidence="8">
    <location>
        <begin position="2105"/>
        <end position="2161"/>
    </location>
</feature>
<dbReference type="GO" id="GO:0006508">
    <property type="term" value="P:proteolysis"/>
    <property type="evidence" value="ECO:0007669"/>
    <property type="project" value="UniProtKB-KW"/>
</dbReference>
<feature type="non-terminal residue" evidence="11">
    <location>
        <position position="1"/>
    </location>
</feature>
<dbReference type="SUPFAM" id="SSF54001">
    <property type="entry name" value="Cysteine proteinases"/>
    <property type="match status" value="1"/>
</dbReference>
<dbReference type="SUPFAM" id="SSF47473">
    <property type="entry name" value="EF-hand"/>
    <property type="match status" value="1"/>
</dbReference>
<organism evidence="11 12">
    <name type="scientific">Reticulomyxa filosa</name>
    <dbReference type="NCBI Taxonomy" id="46433"/>
    <lineage>
        <taxon>Eukaryota</taxon>
        <taxon>Sar</taxon>
        <taxon>Rhizaria</taxon>
        <taxon>Retaria</taxon>
        <taxon>Foraminifera</taxon>
        <taxon>Monothalamids</taxon>
        <taxon>Reticulomyxidae</taxon>
        <taxon>Reticulomyxa</taxon>
    </lineage>
</organism>
<gene>
    <name evidence="11" type="ORF">RFI_21223</name>
</gene>
<dbReference type="FunFam" id="3.90.70.10:FF:000022">
    <property type="entry name" value="Ubiquitin carboxyl-terminal hydrolase 24"/>
    <property type="match status" value="1"/>
</dbReference>
<accession>X6MR44</accession>
<evidence type="ECO:0000256" key="7">
    <source>
        <dbReference type="ARBA" id="ARBA00022807"/>
    </source>
</evidence>
<dbReference type="OrthoDB" id="289932at2759"/>
<dbReference type="Pfam" id="PF25010">
    <property type="entry name" value="ARM_UBP24_USP9X-Y"/>
    <property type="match status" value="1"/>
</dbReference>
<comment type="similarity">
    <text evidence="2">Belongs to the peptidase C19 family.</text>
</comment>
<dbReference type="InterPro" id="IPR038765">
    <property type="entry name" value="Papain-like_cys_pep_sf"/>
</dbReference>
<dbReference type="GO" id="GO:0005634">
    <property type="term" value="C:nucleus"/>
    <property type="evidence" value="ECO:0007669"/>
    <property type="project" value="TreeGrafter"/>
</dbReference>
<sequence>NNNNNNKESKNKTKQNKTCSVGTVRQVKQQETASGGTITTLEIQLQIGLPHRSGNELVMHSCSFEPEHFCNFAPPGTQTSKVFPTIPKWRKELVQGSQCDCLDSVNKWYTCHVVAVDDFNSIKLNYDEWQSKYDEWISRDNVRIQKHKTQAKGGRTSGGAPGDVRNLTKVDDEDDPLDEDIFSIYRGELGDVSFHLVEALNEFGRAGGFDLLLRRLDNHKPNMPVKNMRSILSALSKSVKSLTGRAYRKFILPLHDRVWTTLESMTDIELRDLKKELLSRIVECMEDLLLREKSIAEVAQITETFQLTMALRRLTSQTIERRVNGVQHIASVCAHTRKGSPSHSAKFITAEFLSKWIEENKLLDIIFGPKSHPQLMKQGTEILKFICMESTLTIDHLSIIWNALERAAKKSDDVENELQTVCKILEDIAYYFTPEHFEFLFSKLENMSLKELREHHLQLMKGLTRPTHQQNASGPAGKVIKILWKLVQDESSVDDKLVNEAKNLMKEVLTTYFARELREPLLKRCIDNLVEHKSVIISLQVLEKVLQIYATPSSSPMPPMMDDLHRWEIIAKLNTQYAMMKHFFADIEFFKEKASAKAKEIRTAYNEKELSAKYFAAVNQMKSVGSPRFSYLDEVKERLDFLDFILGFSNLRLEKQEIDIIWNSMVVNCLTPDEREEAFKWFQKMMTGLRFRSLGDDLPQHLFINKFLTDIPPGSITLPAYESFEKFFLFVNQRKGNIEVIEHEKTFYVTNFDELIGIDYLWLIVLNTHQETVSQKSISFLNSVCNRLGIDLRPQVGRIRKSILDRAMKELAQTIDTHKKTPTTETRNQCIRVLDLIHQFLNATESRGLGGHRPHNALSRGKKLFINIIDEISPGRNARPSRFRVTIHENDTLWELRCTVASKLHRAPEMVQLSGESKLDEDKNSNTVASLNIRDGCYLRATLKEDKSQRVPLVTSTAPKKLVERAKAAFQHIFKQFAKNQDGTMSQKDMRDYILACGAGAASASKSRIRIIFNQFGEAENLDADGFVNFYQLASIERADHVWKDLYVFGYGQDLRLVDVVRKEEEELLARNPERLPRYMLAHEDKYFNLLFNDCLNLGDPLILSAAWRLVLRLPTNDKLRKNVSTLETIEKETDWAKLLPTDDLFRLVYSLLICESFSMTPETPESDNVLKEKVEWRKKFLEKKGFSHLIKVLKSIDYEKNSNSSDTSTSSQKADIDVVTKNTRKLAIASLLRMVHLFFLSAIDCIPGMEAVVEQIGDASFDAETEEEKKKNESKTEGIFKKNPNLGIDPGASESNLDSEEWGDFSPLDGNYFGDDIMAEQGDNDENENNFVSQLEKKLEDDVSKVSPMPKDLFTAYLSSAKEETNASKVILTETNPQQSADGAKKLEEKEDKDEKVADVTSSDKDKSEQPKVPETEATKETDKGKETTEESKEASRTVTQTSIRFNELVRSTMKDFSDDLIKSLNFDELLLQLLNILKLASMDSQVTQERDWVVRYAVRLWISILLLQPSLLPQLFEKLEKDPSILLDALHSKDKEIGSEFAGSLRKLCRIVDESPRYTPELKKKLPGVEVTRFFLHKILLKHLPEGGTDEIDPEQHFYLLISLMQEYTEKYKSPVSEFNDLFKDLIKQLKAHKSREVFGNPANDKVLTGAMSLLSVLLSGDKSFREQAGESGLVEEIFKYFLFATGKTDEEKENNWPKCKTNVNRKLGFRLLVQLCMEVPQNFGHLEKLIQTLHKEVRPPISYGYSPDQNTRSNRGYVGLENLGSTCYMNSLLQQFYMMPHFRNAIICSGKEKAKDMTPEQQADSALYQVMRTFSFLTLSERQAFNTREFCRSYKDETVCILYTDQSLAIFFYNFFFFFFLPFKILQGRPIDVRVQQDVQEFFNILTDRIENELKGTKFRYLLQDCFGGKVVNQMICQGGCGSVRERQQDFVMISLPIKNRTNMKESLDAYVQPEQLEDVQCEACNKKCTTLKREVLYKLGNSVIVHLKRFELNFETFRHEKSNQRFEFPEELDLEQYTKEGLDRLEKVKIAESNPNVEVPQQYSVHSPEYYKFRLTGVTVHTGSADAGHYYSFIKDRKTGEWNEFNDTLIKPLDPKDLDKECFGGKTQKNNAAGDAKADDNKEESKDQDKNNKTTNNGDKRAADANVDGPNAGQEHFDDSMVSLQNKGQEEKKEEEFVNVLDLLDTDPGRIMAQEIKNEIVKNNIEFMRHRQIFNLLYFNFLFDLIRVAPITPCKEYGPTDEKNPDLPLIKLASRICFQYIARTADSQSVLDKFVAYLKWLFDSFVISFVIGMREREGRRRIGGEKKNCHLSISLDNIPACKWLLLLLTKKREYLFSYLLETRDTAVTRACGGLLVHIFKVLKPFEEEHLLKTQKKIRVIRTKKDEKKKLKRK</sequence>
<feature type="compositionally biased region" description="Basic and acidic residues" evidence="8">
    <location>
        <begin position="2120"/>
        <end position="2147"/>
    </location>
</feature>
<dbReference type="SUPFAM" id="SSF54160">
    <property type="entry name" value="Chromo domain-like"/>
    <property type="match status" value="1"/>
</dbReference>
<feature type="domain" description="USP" evidence="10">
    <location>
        <begin position="1761"/>
        <end position="2111"/>
    </location>
</feature>
<keyword evidence="12" id="KW-1185">Reference proteome</keyword>
<dbReference type="InterPro" id="IPR011992">
    <property type="entry name" value="EF-hand-dom_pair"/>
</dbReference>
<dbReference type="Pfam" id="PF00443">
    <property type="entry name" value="UCH"/>
    <property type="match status" value="1"/>
</dbReference>
<evidence type="ECO:0000313" key="11">
    <source>
        <dbReference type="EMBL" id="ETO16136.1"/>
    </source>
</evidence>